<accession>A0A3G4ZSN8</accession>
<sequence length="63" mass="7255">MSRFITNLKTIVRPISKKPHLAYVFFLASTTAGSVLYVHHNRHRPPFYYLSAPPHHIPNGLDE</sequence>
<keyword evidence="1" id="KW-0812">Transmembrane</keyword>
<keyword evidence="1" id="KW-1133">Transmembrane helix</keyword>
<name>A0A3G4ZSN8_9VIRU</name>
<gene>
    <name evidence="2" type="ORF">Edafosvirus2_99</name>
</gene>
<keyword evidence="1" id="KW-0472">Membrane</keyword>
<dbReference type="EMBL" id="MK072067">
    <property type="protein sequence ID" value="AYV77920.1"/>
    <property type="molecule type" value="Genomic_DNA"/>
</dbReference>
<protein>
    <submittedName>
        <fullName evidence="2">Uncharacterized protein</fullName>
    </submittedName>
</protein>
<organism evidence="2">
    <name type="scientific">Edafosvirus sp</name>
    <dbReference type="NCBI Taxonomy" id="2487765"/>
    <lineage>
        <taxon>Viruses</taxon>
        <taxon>Varidnaviria</taxon>
        <taxon>Bamfordvirae</taxon>
        <taxon>Nucleocytoviricota</taxon>
        <taxon>Megaviricetes</taxon>
        <taxon>Imitervirales</taxon>
        <taxon>Mimiviridae</taxon>
        <taxon>Klosneuvirinae</taxon>
    </lineage>
</organism>
<proteinExistence type="predicted"/>
<feature type="transmembrane region" description="Helical" evidence="1">
    <location>
        <begin position="21"/>
        <end position="40"/>
    </location>
</feature>
<evidence type="ECO:0000256" key="1">
    <source>
        <dbReference type="SAM" id="Phobius"/>
    </source>
</evidence>
<evidence type="ECO:0000313" key="2">
    <source>
        <dbReference type="EMBL" id="AYV77920.1"/>
    </source>
</evidence>
<reference evidence="2" key="1">
    <citation type="submission" date="2018-10" db="EMBL/GenBank/DDBJ databases">
        <title>Hidden diversity of soil giant viruses.</title>
        <authorList>
            <person name="Schulz F."/>
            <person name="Alteio L."/>
            <person name="Goudeau D."/>
            <person name="Ryan E.M."/>
            <person name="Malmstrom R.R."/>
            <person name="Blanchard J."/>
            <person name="Woyke T."/>
        </authorList>
    </citation>
    <scope>NUCLEOTIDE SEQUENCE</scope>
    <source>
        <strain evidence="2">EDV1</strain>
    </source>
</reference>